<dbReference type="GeneID" id="125421378"/>
<dbReference type="PANTHER" id="PTHR11439">
    <property type="entry name" value="GAG-POL-RELATED RETROTRANSPOSON"/>
    <property type="match status" value="1"/>
</dbReference>
<dbReference type="InterPro" id="IPR057670">
    <property type="entry name" value="SH3_retrovirus"/>
</dbReference>
<accession>A0ABM4A5W2</accession>
<dbReference type="PANTHER" id="PTHR11439:SF470">
    <property type="entry name" value="CYSTEINE-RICH RLK (RECEPTOR-LIKE PROTEIN KINASE) 8"/>
    <property type="match status" value="1"/>
</dbReference>
<dbReference type="InterPro" id="IPR013103">
    <property type="entry name" value="RVT_2"/>
</dbReference>
<dbReference type="Pfam" id="PF25597">
    <property type="entry name" value="SH3_retrovirus"/>
    <property type="match status" value="1"/>
</dbReference>
<dbReference type="InterPro" id="IPR001584">
    <property type="entry name" value="Integrase_cat-core"/>
</dbReference>
<dbReference type="SUPFAM" id="SSF53098">
    <property type="entry name" value="Ribonuclease H-like"/>
    <property type="match status" value="1"/>
</dbReference>
<organism evidence="2 3">
    <name type="scientific">Ziziphus jujuba</name>
    <name type="common">Chinese jujube</name>
    <name type="synonym">Ziziphus sativa</name>
    <dbReference type="NCBI Taxonomy" id="326968"/>
    <lineage>
        <taxon>Eukaryota</taxon>
        <taxon>Viridiplantae</taxon>
        <taxon>Streptophyta</taxon>
        <taxon>Embryophyta</taxon>
        <taxon>Tracheophyta</taxon>
        <taxon>Spermatophyta</taxon>
        <taxon>Magnoliopsida</taxon>
        <taxon>eudicotyledons</taxon>
        <taxon>Gunneridae</taxon>
        <taxon>Pentapetalae</taxon>
        <taxon>rosids</taxon>
        <taxon>fabids</taxon>
        <taxon>Rosales</taxon>
        <taxon>Rhamnaceae</taxon>
        <taxon>Paliureae</taxon>
        <taxon>Ziziphus</taxon>
    </lineage>
</organism>
<dbReference type="InterPro" id="IPR036397">
    <property type="entry name" value="RNaseH_sf"/>
</dbReference>
<evidence type="ECO:0000313" key="4">
    <source>
        <dbReference type="RefSeq" id="XP_060672121.1"/>
    </source>
</evidence>
<dbReference type="RefSeq" id="XP_060672121.1">
    <property type="nucleotide sequence ID" value="XM_060816138.1"/>
</dbReference>
<name>A0ABM4A5W2_ZIZJJ</name>
<evidence type="ECO:0000313" key="5">
    <source>
        <dbReference type="RefSeq" id="XP_060672122.1"/>
    </source>
</evidence>
<dbReference type="Proteomes" id="UP001652623">
    <property type="component" value="Chromosome 4"/>
</dbReference>
<evidence type="ECO:0000313" key="2">
    <source>
        <dbReference type="Proteomes" id="UP001652623"/>
    </source>
</evidence>
<evidence type="ECO:0000259" key="1">
    <source>
        <dbReference type="PROSITE" id="PS50994"/>
    </source>
</evidence>
<reference evidence="3 4" key="1">
    <citation type="submission" date="2025-05" db="UniProtKB">
        <authorList>
            <consortium name="RefSeq"/>
        </authorList>
    </citation>
    <scope>IDENTIFICATION</scope>
    <source>
        <tissue evidence="3 4">Seedling</tissue>
    </source>
</reference>
<keyword evidence="2" id="KW-1185">Reference proteome</keyword>
<dbReference type="InterPro" id="IPR043502">
    <property type="entry name" value="DNA/RNA_pol_sf"/>
</dbReference>
<dbReference type="PROSITE" id="PS50994">
    <property type="entry name" value="INTEGRASE"/>
    <property type="match status" value="1"/>
</dbReference>
<proteinExistence type="predicted"/>
<dbReference type="InterPro" id="IPR012337">
    <property type="entry name" value="RNaseH-like_sf"/>
</dbReference>
<protein>
    <submittedName>
        <fullName evidence="3 4">Retrovirus-related Pol polyprotein from transposon RE1</fullName>
    </submittedName>
</protein>
<dbReference type="Pfam" id="PF07727">
    <property type="entry name" value="RVT_2"/>
    <property type="match status" value="1"/>
</dbReference>
<dbReference type="RefSeq" id="XP_060672122.1">
    <property type="nucleotide sequence ID" value="XM_060816139.1"/>
</dbReference>
<sequence>MFPHLFLGLDISEFYCDICELAKHTHVSFPISNKRSPYPFHLIHSDIWGPSTIPNVSGARWFVSLIDDCTRVTWLFLLKQKSDVSIVIPNFHSLIQNQFGVKIKSFRTDNARDYFNQILSPYFQSQGIIHDSSCVHTPQQNGVAERKNRHLLNTTRALLFQGNAPKSYWGEAVLTATYMINRLPSQVLDNKSPMEVLNSFYPHFRTSNGLTPRVFGCTAFVHIHGQHRGKLDPKAIKCVFLGYSSTQKGYKCYHPLSRKFYISVDVTFFEYTPFFSKSSPQGEISMMEDSACESFEPLKALDLPSVPVRVVEPESSSIPASESSPIPVSESSPIPASVTQNFQRFSQVYSRRKAAPELTQVQESNLNPDNGITVRSDPLLQASEISNQDLPIAVRKGTRECTKRPLYPLSHYVSLKHLSPAHKKFIVSLNTITIPNTVSEALSKREWRDAMREEMDALEKNKTWEIVDKPNGKNIVDCKWIYTLKYKADGSLERYKARLVAKGYTQTYGIDYQETFAPVAKMNTVRVLLSLAAHFTWQLLQYDVKNAFLHGDLDEEIYMNIPPGFVEDTGNKVCKLRKALYGLKQSPRAWFGRFAKVMKKSGYKQSQGDHTLFIKHSTAGKVTALLVYVDDIIVTGNDEREKHELKQKLVEEFEIKELGKLKYFLGIEVAYSTQGIFISQQKYVTDLLAETGKIGCKPISNPMDPNHKLGEAKEEPAVDKRMYQRLVGKLIYLAHTRPDIAYSVSVISQFMHDPRESHLQAAYRVLHYLKGNPGKGILFRKNNTLALEAYTDADYADSLVDRRSTTGYCTFLGGNLVTWRSKKQNVVARSSAESEFRAIAQGLCELLWLKIILDDLKVIWECPMKLYCDNKSAINIAHNPIQHDRTKHIEIDRHFIKEKLEEGLVCMSYVPSERQLADVLTKGLNSSRFHDLIFKLGMEDIYSSA</sequence>
<dbReference type="CDD" id="cd09272">
    <property type="entry name" value="RNase_HI_RT_Ty1"/>
    <property type="match status" value="1"/>
</dbReference>
<dbReference type="RefSeq" id="XP_060672120.1">
    <property type="nucleotide sequence ID" value="XM_060816137.1"/>
</dbReference>
<dbReference type="Gene3D" id="3.30.420.10">
    <property type="entry name" value="Ribonuclease H-like superfamily/Ribonuclease H"/>
    <property type="match status" value="1"/>
</dbReference>
<gene>
    <name evidence="3 4 5" type="primary">LOC125421378</name>
</gene>
<evidence type="ECO:0000313" key="3">
    <source>
        <dbReference type="RefSeq" id="XP_060672120.1"/>
    </source>
</evidence>
<feature type="domain" description="Integrase catalytic" evidence="1">
    <location>
        <begin position="35"/>
        <end position="201"/>
    </location>
</feature>
<dbReference type="SUPFAM" id="SSF56672">
    <property type="entry name" value="DNA/RNA polymerases"/>
    <property type="match status" value="1"/>
</dbReference>